<name>A0A917U0Q2_9ACTN</name>
<dbReference type="RefSeq" id="WP_190252882.1">
    <property type="nucleotide sequence ID" value="NZ_BMPI01000029.1"/>
</dbReference>
<dbReference type="InterPro" id="IPR036097">
    <property type="entry name" value="HisK_dim/P_sf"/>
</dbReference>
<keyword evidence="5" id="KW-0808">Transferase</keyword>
<dbReference type="InterPro" id="IPR003661">
    <property type="entry name" value="HisK_dim/P_dom"/>
</dbReference>
<keyword evidence="11" id="KW-0472">Membrane</keyword>
<protein>
    <recommendedName>
        <fullName evidence="3">histidine kinase</fullName>
        <ecNumber evidence="3">2.7.13.3</ecNumber>
    </recommendedName>
</protein>
<dbReference type="SMART" id="SM00388">
    <property type="entry name" value="HisKA"/>
    <property type="match status" value="1"/>
</dbReference>
<dbReference type="EC" id="2.7.13.3" evidence="3"/>
<evidence type="ECO:0000256" key="10">
    <source>
        <dbReference type="SAM" id="MobiDB-lite"/>
    </source>
</evidence>
<gene>
    <name evidence="14" type="ORF">GCM10007977_055410</name>
</gene>
<dbReference type="SMART" id="SM00387">
    <property type="entry name" value="HATPase_c"/>
    <property type="match status" value="1"/>
</dbReference>
<evidence type="ECO:0000256" key="5">
    <source>
        <dbReference type="ARBA" id="ARBA00022679"/>
    </source>
</evidence>
<feature type="compositionally biased region" description="Low complexity" evidence="10">
    <location>
        <begin position="360"/>
        <end position="371"/>
    </location>
</feature>
<dbReference type="SUPFAM" id="SSF47384">
    <property type="entry name" value="Homodimeric domain of signal transducing histidine kinase"/>
    <property type="match status" value="1"/>
</dbReference>
<evidence type="ECO:0000313" key="14">
    <source>
        <dbReference type="EMBL" id="GGM46575.1"/>
    </source>
</evidence>
<dbReference type="AlphaFoldDB" id="A0A917U0Q2"/>
<comment type="catalytic activity">
    <reaction evidence="1">
        <text>ATP + protein L-histidine = ADP + protein N-phospho-L-histidine.</text>
        <dbReference type="EC" id="2.7.13.3"/>
    </reaction>
</comment>
<reference evidence="14" key="2">
    <citation type="submission" date="2020-09" db="EMBL/GenBank/DDBJ databases">
        <authorList>
            <person name="Sun Q."/>
            <person name="Ohkuma M."/>
        </authorList>
    </citation>
    <scope>NUCLEOTIDE SEQUENCE</scope>
    <source>
        <strain evidence="14">JCM 19831</strain>
    </source>
</reference>
<dbReference type="GO" id="GO:0005886">
    <property type="term" value="C:plasma membrane"/>
    <property type="evidence" value="ECO:0007669"/>
    <property type="project" value="UniProtKB-SubCell"/>
</dbReference>
<evidence type="ECO:0000259" key="13">
    <source>
        <dbReference type="PROSITE" id="PS50885"/>
    </source>
</evidence>
<feature type="region of interest" description="Disordered" evidence="10">
    <location>
        <begin position="343"/>
        <end position="371"/>
    </location>
</feature>
<dbReference type="PROSITE" id="PS50885">
    <property type="entry name" value="HAMP"/>
    <property type="match status" value="1"/>
</dbReference>
<evidence type="ECO:0000256" key="6">
    <source>
        <dbReference type="ARBA" id="ARBA00022692"/>
    </source>
</evidence>
<dbReference type="InterPro" id="IPR003660">
    <property type="entry name" value="HAMP_dom"/>
</dbReference>
<evidence type="ECO:0000256" key="11">
    <source>
        <dbReference type="SAM" id="Phobius"/>
    </source>
</evidence>
<evidence type="ECO:0000256" key="8">
    <source>
        <dbReference type="ARBA" id="ARBA00022989"/>
    </source>
</evidence>
<comment type="caution">
    <text evidence="14">The sequence shown here is derived from an EMBL/GenBank/DDBJ whole genome shotgun (WGS) entry which is preliminary data.</text>
</comment>
<dbReference type="PANTHER" id="PTHR45436">
    <property type="entry name" value="SENSOR HISTIDINE KINASE YKOH"/>
    <property type="match status" value="1"/>
</dbReference>
<keyword evidence="15" id="KW-1185">Reference proteome</keyword>
<evidence type="ECO:0000256" key="2">
    <source>
        <dbReference type="ARBA" id="ARBA00004236"/>
    </source>
</evidence>
<evidence type="ECO:0000313" key="15">
    <source>
        <dbReference type="Proteomes" id="UP000642070"/>
    </source>
</evidence>
<dbReference type="PROSITE" id="PS50109">
    <property type="entry name" value="HIS_KIN"/>
    <property type="match status" value="1"/>
</dbReference>
<dbReference type="EMBL" id="BMPI01000029">
    <property type="protein sequence ID" value="GGM46575.1"/>
    <property type="molecule type" value="Genomic_DNA"/>
</dbReference>
<organism evidence="14 15">
    <name type="scientific">Dactylosporangium sucinum</name>
    <dbReference type="NCBI Taxonomy" id="1424081"/>
    <lineage>
        <taxon>Bacteria</taxon>
        <taxon>Bacillati</taxon>
        <taxon>Actinomycetota</taxon>
        <taxon>Actinomycetes</taxon>
        <taxon>Micromonosporales</taxon>
        <taxon>Micromonosporaceae</taxon>
        <taxon>Dactylosporangium</taxon>
    </lineage>
</organism>
<comment type="subcellular location">
    <subcellularLocation>
        <location evidence="2">Cell membrane</location>
    </subcellularLocation>
</comment>
<dbReference type="Gene3D" id="1.10.287.130">
    <property type="match status" value="1"/>
</dbReference>
<accession>A0A917U0Q2</accession>
<dbReference type="Proteomes" id="UP000642070">
    <property type="component" value="Unassembled WGS sequence"/>
</dbReference>
<dbReference type="InterPro" id="IPR005467">
    <property type="entry name" value="His_kinase_dom"/>
</dbReference>
<dbReference type="Gene3D" id="3.30.565.10">
    <property type="entry name" value="Histidine kinase-like ATPase, C-terminal domain"/>
    <property type="match status" value="1"/>
</dbReference>
<keyword evidence="8 11" id="KW-1133">Transmembrane helix</keyword>
<keyword evidence="6 11" id="KW-0812">Transmembrane</keyword>
<dbReference type="Gene3D" id="6.10.340.10">
    <property type="match status" value="1"/>
</dbReference>
<keyword evidence="7 14" id="KW-0418">Kinase</keyword>
<dbReference type="Pfam" id="PF00512">
    <property type="entry name" value="HisKA"/>
    <property type="match status" value="1"/>
</dbReference>
<dbReference type="InterPro" id="IPR036890">
    <property type="entry name" value="HATPase_C_sf"/>
</dbReference>
<dbReference type="GO" id="GO:0000155">
    <property type="term" value="F:phosphorelay sensor kinase activity"/>
    <property type="evidence" value="ECO:0007669"/>
    <property type="project" value="InterPro"/>
</dbReference>
<dbReference type="CDD" id="cd00082">
    <property type="entry name" value="HisKA"/>
    <property type="match status" value="1"/>
</dbReference>
<sequence length="371" mass="39382">MTRPAPRRRLRTRLALLHAGLAFACGALLLAFVNVPFVSAGHIANKPAAGPPTDARTTGNVGEVLRYSAVALVVIAGLSIALGWLVAGRALRPLALITSTARTMSADNLAGRLSVPARYREFADLADTLDGLVRRLHGSFTAQRQFIANASHELRTPLTVQRTLLQLTVADPDATADTLRATCHELLELGQQQEHLIDALLTLASGYQPIEHWEPFDLAELTRKVVLDHRAEAEERGISVRTALDPATVTGDPRLAASLVTNLVDNALRHNIPGGTVAIATTATGRLTVGNTGTPIPPAETSRLFQPFQRLGTDRTDQTSGHGLGLAIVAAIAHAHRAPLAAQPRPEGGLQVTVDFPPALTGGSTTLRRTT</sequence>
<evidence type="ECO:0000256" key="7">
    <source>
        <dbReference type="ARBA" id="ARBA00022777"/>
    </source>
</evidence>
<feature type="domain" description="HAMP" evidence="13">
    <location>
        <begin position="88"/>
        <end position="141"/>
    </location>
</feature>
<keyword evidence="4" id="KW-0597">Phosphoprotein</keyword>
<feature type="domain" description="Histidine kinase" evidence="12">
    <location>
        <begin position="149"/>
        <end position="360"/>
    </location>
</feature>
<dbReference type="InterPro" id="IPR003594">
    <property type="entry name" value="HATPase_dom"/>
</dbReference>
<keyword evidence="9" id="KW-0902">Two-component regulatory system</keyword>
<evidence type="ECO:0000256" key="4">
    <source>
        <dbReference type="ARBA" id="ARBA00022553"/>
    </source>
</evidence>
<dbReference type="SMART" id="SM00304">
    <property type="entry name" value="HAMP"/>
    <property type="match status" value="1"/>
</dbReference>
<reference evidence="14" key="1">
    <citation type="journal article" date="2014" name="Int. J. Syst. Evol. Microbiol.">
        <title>Complete genome sequence of Corynebacterium casei LMG S-19264T (=DSM 44701T), isolated from a smear-ripened cheese.</title>
        <authorList>
            <consortium name="US DOE Joint Genome Institute (JGI-PGF)"/>
            <person name="Walter F."/>
            <person name="Albersmeier A."/>
            <person name="Kalinowski J."/>
            <person name="Ruckert C."/>
        </authorList>
    </citation>
    <scope>NUCLEOTIDE SEQUENCE</scope>
    <source>
        <strain evidence="14">JCM 19831</strain>
    </source>
</reference>
<evidence type="ECO:0000256" key="1">
    <source>
        <dbReference type="ARBA" id="ARBA00000085"/>
    </source>
</evidence>
<dbReference type="Pfam" id="PF02518">
    <property type="entry name" value="HATPase_c"/>
    <property type="match status" value="1"/>
</dbReference>
<evidence type="ECO:0000259" key="12">
    <source>
        <dbReference type="PROSITE" id="PS50109"/>
    </source>
</evidence>
<dbReference type="PANTHER" id="PTHR45436:SF5">
    <property type="entry name" value="SENSOR HISTIDINE KINASE TRCS"/>
    <property type="match status" value="1"/>
</dbReference>
<feature type="transmembrane region" description="Helical" evidence="11">
    <location>
        <begin position="64"/>
        <end position="87"/>
    </location>
</feature>
<dbReference type="PROSITE" id="PS51257">
    <property type="entry name" value="PROKAR_LIPOPROTEIN"/>
    <property type="match status" value="1"/>
</dbReference>
<evidence type="ECO:0000256" key="3">
    <source>
        <dbReference type="ARBA" id="ARBA00012438"/>
    </source>
</evidence>
<dbReference type="InterPro" id="IPR050428">
    <property type="entry name" value="TCS_sensor_his_kinase"/>
</dbReference>
<evidence type="ECO:0000256" key="9">
    <source>
        <dbReference type="ARBA" id="ARBA00023012"/>
    </source>
</evidence>
<proteinExistence type="predicted"/>
<dbReference type="SUPFAM" id="SSF55874">
    <property type="entry name" value="ATPase domain of HSP90 chaperone/DNA topoisomerase II/histidine kinase"/>
    <property type="match status" value="1"/>
</dbReference>